<gene>
    <name evidence="1" type="ORF">BG60_35775</name>
</gene>
<proteinExistence type="predicted"/>
<dbReference type="AlphaFoldDB" id="A0A656QD50"/>
<keyword evidence="2" id="KW-1185">Reference proteome</keyword>
<dbReference type="Proteomes" id="UP000027451">
    <property type="component" value="Unassembled WGS sequence"/>
</dbReference>
<organism evidence="1 2">
    <name type="scientific">Caballeronia zhejiangensis</name>
    <dbReference type="NCBI Taxonomy" id="871203"/>
    <lineage>
        <taxon>Bacteria</taxon>
        <taxon>Pseudomonadati</taxon>
        <taxon>Pseudomonadota</taxon>
        <taxon>Betaproteobacteria</taxon>
        <taxon>Burkholderiales</taxon>
        <taxon>Burkholderiaceae</taxon>
        <taxon>Caballeronia</taxon>
    </lineage>
</organism>
<reference evidence="1 2" key="1">
    <citation type="submission" date="2014-03" db="EMBL/GenBank/DDBJ databases">
        <title>Draft Genome Sequences of Four Burkholderia Strains.</title>
        <authorList>
            <person name="Liu X.Y."/>
            <person name="Li C.X."/>
            <person name="Xu J.H."/>
        </authorList>
    </citation>
    <scope>NUCLEOTIDE SEQUENCE [LARGE SCALE GENOMIC DNA]</scope>
    <source>
        <strain evidence="1 2">OP-1</strain>
    </source>
</reference>
<protein>
    <submittedName>
        <fullName evidence="1">Uncharacterized protein</fullName>
    </submittedName>
</protein>
<accession>A0A656QD50</accession>
<comment type="caution">
    <text evidence="1">The sequence shown here is derived from an EMBL/GenBank/DDBJ whole genome shotgun (WGS) entry which is preliminary data.</text>
</comment>
<evidence type="ECO:0000313" key="2">
    <source>
        <dbReference type="Proteomes" id="UP000027451"/>
    </source>
</evidence>
<name>A0A656QD50_9BURK</name>
<dbReference type="EMBL" id="JFHD01000074">
    <property type="protein sequence ID" value="KDR24695.1"/>
    <property type="molecule type" value="Genomic_DNA"/>
</dbReference>
<evidence type="ECO:0000313" key="1">
    <source>
        <dbReference type="EMBL" id="KDR24695.1"/>
    </source>
</evidence>
<sequence>MRSEPLVSRQSYADPCDAISMKHIDTGGSLVSDSAIALVVLRCYLCIGGLDVSGIKCMVSGGFVASFFSLNQLRLHFCSGQRLAGFCERNSGNCECSGDENGCEFHDLPPGIVFRKHLCLRSSEPSVSKTVFRVNQQMDKGLLSAEG</sequence>